<evidence type="ECO:0000313" key="14">
    <source>
        <dbReference type="EMBL" id="KAK9268278.1"/>
    </source>
</evidence>
<name>A0AAP0N822_LIQFO</name>
<dbReference type="GO" id="GO:0016567">
    <property type="term" value="P:protein ubiquitination"/>
    <property type="evidence" value="ECO:0007669"/>
    <property type="project" value="InterPro"/>
</dbReference>
<dbReference type="EC" id="2.3.2.27" evidence="3"/>
<dbReference type="PANTHER" id="PTHR46905">
    <property type="entry name" value="RING-H2 FINGER PROTEIN ATL78"/>
    <property type="match status" value="1"/>
</dbReference>
<dbReference type="Pfam" id="PF13639">
    <property type="entry name" value="zf-RING_2"/>
    <property type="match status" value="1"/>
</dbReference>
<dbReference type="InterPro" id="IPR044602">
    <property type="entry name" value="ATL10/ATL72-79-like"/>
</dbReference>
<evidence type="ECO:0000256" key="12">
    <source>
        <dbReference type="SAM" id="Phobius"/>
    </source>
</evidence>
<dbReference type="GO" id="GO:0061630">
    <property type="term" value="F:ubiquitin protein ligase activity"/>
    <property type="evidence" value="ECO:0007669"/>
    <property type="project" value="UniProtKB-EC"/>
</dbReference>
<dbReference type="EMBL" id="JBBPBK010000016">
    <property type="protein sequence ID" value="KAK9268278.1"/>
    <property type="molecule type" value="Genomic_DNA"/>
</dbReference>
<dbReference type="PANTHER" id="PTHR46905:SF22">
    <property type="entry name" value="RING-TYPE E3 UBIQUITIN TRANSFERASE"/>
    <property type="match status" value="1"/>
</dbReference>
<evidence type="ECO:0000313" key="15">
    <source>
        <dbReference type="Proteomes" id="UP001415857"/>
    </source>
</evidence>
<dbReference type="SMART" id="SM00184">
    <property type="entry name" value="RING"/>
    <property type="match status" value="1"/>
</dbReference>
<organism evidence="14 15">
    <name type="scientific">Liquidambar formosana</name>
    <name type="common">Formosan gum</name>
    <dbReference type="NCBI Taxonomy" id="63359"/>
    <lineage>
        <taxon>Eukaryota</taxon>
        <taxon>Viridiplantae</taxon>
        <taxon>Streptophyta</taxon>
        <taxon>Embryophyta</taxon>
        <taxon>Tracheophyta</taxon>
        <taxon>Spermatophyta</taxon>
        <taxon>Magnoliopsida</taxon>
        <taxon>eudicotyledons</taxon>
        <taxon>Gunneridae</taxon>
        <taxon>Pentapetalae</taxon>
        <taxon>Saxifragales</taxon>
        <taxon>Altingiaceae</taxon>
        <taxon>Liquidambar</taxon>
    </lineage>
</organism>
<evidence type="ECO:0000256" key="5">
    <source>
        <dbReference type="ARBA" id="ARBA00022692"/>
    </source>
</evidence>
<comment type="subcellular location">
    <subcellularLocation>
        <location evidence="2">Membrane</location>
        <topology evidence="2">Single-pass membrane protein</topology>
    </subcellularLocation>
</comment>
<comment type="caution">
    <text evidence="14">The sequence shown here is derived from an EMBL/GenBank/DDBJ whole genome shotgun (WGS) entry which is preliminary data.</text>
</comment>
<reference evidence="14 15" key="1">
    <citation type="journal article" date="2024" name="Plant J.">
        <title>Genome sequences and population genomics reveal climatic adaptation and genomic divergence between two closely related sweetgum species.</title>
        <authorList>
            <person name="Xu W.Q."/>
            <person name="Ren C.Q."/>
            <person name="Zhang X.Y."/>
            <person name="Comes H.P."/>
            <person name="Liu X.H."/>
            <person name="Li Y.G."/>
            <person name="Kettle C.J."/>
            <person name="Jalonen R."/>
            <person name="Gaisberger H."/>
            <person name="Ma Y.Z."/>
            <person name="Qiu Y.X."/>
        </authorList>
    </citation>
    <scope>NUCLEOTIDE SEQUENCE [LARGE SCALE GENOMIC DNA]</scope>
    <source>
        <strain evidence="14">Hangzhou</strain>
    </source>
</reference>
<evidence type="ECO:0000259" key="13">
    <source>
        <dbReference type="PROSITE" id="PS50089"/>
    </source>
</evidence>
<evidence type="ECO:0000256" key="6">
    <source>
        <dbReference type="ARBA" id="ARBA00022723"/>
    </source>
</evidence>
<keyword evidence="15" id="KW-1185">Reference proteome</keyword>
<dbReference type="InterPro" id="IPR001841">
    <property type="entry name" value="Znf_RING"/>
</dbReference>
<comment type="catalytic activity">
    <reaction evidence="1">
        <text>S-ubiquitinyl-[E2 ubiquitin-conjugating enzyme]-L-cysteine + [acceptor protein]-L-lysine = [E2 ubiquitin-conjugating enzyme]-L-cysteine + N(6)-ubiquitinyl-[acceptor protein]-L-lysine.</text>
        <dbReference type="EC" id="2.3.2.27"/>
    </reaction>
</comment>
<keyword evidence="8 12" id="KW-1133">Transmembrane helix</keyword>
<dbReference type="InterPro" id="IPR013083">
    <property type="entry name" value="Znf_RING/FYVE/PHD"/>
</dbReference>
<evidence type="ECO:0000256" key="10">
    <source>
        <dbReference type="ARBA" id="ARBA00024209"/>
    </source>
</evidence>
<protein>
    <recommendedName>
        <fullName evidence="3">RING-type E3 ubiquitin transferase</fullName>
        <ecNumber evidence="3">2.3.2.27</ecNumber>
    </recommendedName>
</protein>
<keyword evidence="6" id="KW-0479">Metal-binding</keyword>
<accession>A0AAP0N822</accession>
<evidence type="ECO:0000256" key="1">
    <source>
        <dbReference type="ARBA" id="ARBA00000900"/>
    </source>
</evidence>
<feature type="transmembrane region" description="Helical" evidence="12">
    <location>
        <begin position="16"/>
        <end position="38"/>
    </location>
</feature>
<evidence type="ECO:0000256" key="2">
    <source>
        <dbReference type="ARBA" id="ARBA00004167"/>
    </source>
</evidence>
<evidence type="ECO:0000256" key="4">
    <source>
        <dbReference type="ARBA" id="ARBA00022679"/>
    </source>
</evidence>
<sequence>MPPFSHSFYHHPPLRLLFVCTMSPFLPFTFTIVPHLSFHFSLSMAETLPPTQSPSSSTPCFEPHDQPAVDFNTVIIVAAMLCALVCALGLNSMLQCVYQCTHRALTEPVEWVASRRLNSGLKKKEMVALPTSKYATSGSPSSTSGCAICLVDFSEGDEIRILPKCNHRFHVACIDKWLLSHSSCPTCRHRLKSNDSVPSLEIVTAL</sequence>
<feature type="transmembrane region" description="Helical" evidence="12">
    <location>
        <begin position="71"/>
        <end position="90"/>
    </location>
</feature>
<evidence type="ECO:0000256" key="7">
    <source>
        <dbReference type="ARBA" id="ARBA00022833"/>
    </source>
</evidence>
<dbReference type="AlphaFoldDB" id="A0AAP0N822"/>
<keyword evidence="7" id="KW-0862">Zinc</keyword>
<keyword evidence="5 12" id="KW-0812">Transmembrane</keyword>
<dbReference type="SUPFAM" id="SSF57850">
    <property type="entry name" value="RING/U-box"/>
    <property type="match status" value="1"/>
</dbReference>
<keyword evidence="9 12" id="KW-0472">Membrane</keyword>
<gene>
    <name evidence="14" type="ORF">L1049_010721</name>
</gene>
<comment type="similarity">
    <text evidence="10">Belongs to the RING-type zinc finger family. ATL subfamily.</text>
</comment>
<dbReference type="CDD" id="cd16461">
    <property type="entry name" value="RING-H2_EL5-like"/>
    <property type="match status" value="1"/>
</dbReference>
<dbReference type="Proteomes" id="UP001415857">
    <property type="component" value="Unassembled WGS sequence"/>
</dbReference>
<evidence type="ECO:0000256" key="3">
    <source>
        <dbReference type="ARBA" id="ARBA00012483"/>
    </source>
</evidence>
<dbReference type="GO" id="GO:0016020">
    <property type="term" value="C:membrane"/>
    <property type="evidence" value="ECO:0007669"/>
    <property type="project" value="UniProtKB-SubCell"/>
</dbReference>
<evidence type="ECO:0000256" key="9">
    <source>
        <dbReference type="ARBA" id="ARBA00023136"/>
    </source>
</evidence>
<dbReference type="Gene3D" id="3.30.40.10">
    <property type="entry name" value="Zinc/RING finger domain, C3HC4 (zinc finger)"/>
    <property type="match status" value="1"/>
</dbReference>
<proteinExistence type="inferred from homology"/>
<feature type="domain" description="RING-type" evidence="13">
    <location>
        <begin position="146"/>
        <end position="188"/>
    </location>
</feature>
<keyword evidence="4" id="KW-0808">Transferase</keyword>
<dbReference type="GO" id="GO:0008270">
    <property type="term" value="F:zinc ion binding"/>
    <property type="evidence" value="ECO:0007669"/>
    <property type="project" value="UniProtKB-KW"/>
</dbReference>
<keyword evidence="11" id="KW-0863">Zinc-finger</keyword>
<evidence type="ECO:0000256" key="11">
    <source>
        <dbReference type="PROSITE-ProRule" id="PRU00175"/>
    </source>
</evidence>
<dbReference type="PROSITE" id="PS50089">
    <property type="entry name" value="ZF_RING_2"/>
    <property type="match status" value="1"/>
</dbReference>
<evidence type="ECO:0000256" key="8">
    <source>
        <dbReference type="ARBA" id="ARBA00022989"/>
    </source>
</evidence>